<dbReference type="PANTHER" id="PTHR11786:SF0">
    <property type="entry name" value="ARYLAMINE N-ACETYLTRANSFERASE 4-RELATED"/>
    <property type="match status" value="1"/>
</dbReference>
<reference evidence="4" key="1">
    <citation type="submission" date="2011-05" db="EMBL/GenBank/DDBJ databases">
        <authorList>
            <person name="Richards S.R."/>
            <person name="Qu J."/>
            <person name="Jiang H."/>
            <person name="Jhangiani S.N."/>
            <person name="Agravi P."/>
            <person name="Goodspeed R."/>
            <person name="Gross S."/>
            <person name="Mandapat C."/>
            <person name="Jackson L."/>
            <person name="Mathew T."/>
            <person name="Pu L."/>
            <person name="Thornton R."/>
            <person name="Saada N."/>
            <person name="Wilczek-Boney K.B."/>
            <person name="Lee S."/>
            <person name="Kovar C."/>
            <person name="Wu Y."/>
            <person name="Scherer S.E."/>
            <person name="Worley K.C."/>
            <person name="Muzny D.M."/>
            <person name="Gibbs R."/>
        </authorList>
    </citation>
    <scope>NUCLEOTIDE SEQUENCE</scope>
    <source>
        <strain evidence="4">Brora</strain>
    </source>
</reference>
<keyword evidence="4" id="KW-1185">Reference proteome</keyword>
<comment type="similarity">
    <text evidence="1">Belongs to the arylamine N-acetyltransferase family.</text>
</comment>
<dbReference type="InterPro" id="IPR053710">
    <property type="entry name" value="Arylamine_NAT_domain_sf"/>
</dbReference>
<accession>T1IL33</accession>
<dbReference type="EMBL" id="JH430710">
    <property type="status" value="NOT_ANNOTATED_CDS"/>
    <property type="molecule type" value="Genomic_DNA"/>
</dbReference>
<dbReference type="OMA" id="PNEYSIT"/>
<dbReference type="Proteomes" id="UP000014500">
    <property type="component" value="Unassembled WGS sequence"/>
</dbReference>
<dbReference type="PANTHER" id="PTHR11786">
    <property type="entry name" value="N-HYDROXYARYLAMINE O-ACETYLTRANSFERASE"/>
    <property type="match status" value="1"/>
</dbReference>
<dbReference type="PhylomeDB" id="T1IL33"/>
<protein>
    <recommendedName>
        <fullName evidence="2">arylamine N-acetyltransferase</fullName>
        <ecNumber evidence="2">2.3.1.5</ecNumber>
    </recommendedName>
</protein>
<dbReference type="EnsemblMetazoa" id="SMAR001652-RA">
    <property type="protein sequence ID" value="SMAR001652-PA"/>
    <property type="gene ID" value="SMAR001652"/>
</dbReference>
<dbReference type="Gene3D" id="3.30.2140.20">
    <property type="match status" value="1"/>
</dbReference>
<dbReference type="InterPro" id="IPR001447">
    <property type="entry name" value="Arylamine_N-AcTrfase"/>
</dbReference>
<sequence length="305" mass="34584">MADCSILPLESSYKFLENILKIANPKLQHETSSKLDFLIEIMGKWPENVPFQNIDQLCLIKREQRMPTVSEIINSQLQGRGGVCFNHAIFVYLLLKSLNYDAYITISSVLSRGDHTVCIANNVQDKGDSYLVEVGTCWPCFAPIPLHRLPTDLSTAKVYKNSFFVYTYVKEGNLVVRYHRKNSMENTNPILSDGWWKNASTDLQPVEIEYIYSKEADIGKTCAAPSGFHAHILIAVLYPQKKCMVLKCNVLAWDENGQKIRKTLKDKCEVVEAIRRLCPMIDEATANEAIEFAEENTILNAALEL</sequence>
<evidence type="ECO:0000256" key="2">
    <source>
        <dbReference type="ARBA" id="ARBA00012701"/>
    </source>
</evidence>
<evidence type="ECO:0000313" key="3">
    <source>
        <dbReference type="EnsemblMetazoa" id="SMAR001652-PA"/>
    </source>
</evidence>
<organism evidence="3 4">
    <name type="scientific">Strigamia maritima</name>
    <name type="common">European centipede</name>
    <name type="synonym">Geophilus maritimus</name>
    <dbReference type="NCBI Taxonomy" id="126957"/>
    <lineage>
        <taxon>Eukaryota</taxon>
        <taxon>Metazoa</taxon>
        <taxon>Ecdysozoa</taxon>
        <taxon>Arthropoda</taxon>
        <taxon>Myriapoda</taxon>
        <taxon>Chilopoda</taxon>
        <taxon>Pleurostigmophora</taxon>
        <taxon>Geophilomorpha</taxon>
        <taxon>Linotaeniidae</taxon>
        <taxon>Strigamia</taxon>
    </lineage>
</organism>
<dbReference type="Pfam" id="PF00797">
    <property type="entry name" value="Acetyltransf_2"/>
    <property type="match status" value="1"/>
</dbReference>
<dbReference type="EC" id="2.3.1.5" evidence="2"/>
<name>T1IL33_STRMM</name>
<dbReference type="AlphaFoldDB" id="T1IL33"/>
<reference evidence="3" key="2">
    <citation type="submission" date="2015-02" db="UniProtKB">
        <authorList>
            <consortium name="EnsemblMetazoa"/>
        </authorList>
    </citation>
    <scope>IDENTIFICATION</scope>
</reference>
<dbReference type="HOGENOM" id="CLU_913137_0_0_1"/>
<evidence type="ECO:0000313" key="4">
    <source>
        <dbReference type="Proteomes" id="UP000014500"/>
    </source>
</evidence>
<dbReference type="eggNOG" id="ENOG502S4V0">
    <property type="taxonomic scope" value="Eukaryota"/>
</dbReference>
<proteinExistence type="inferred from homology"/>
<dbReference type="SUPFAM" id="SSF54001">
    <property type="entry name" value="Cysteine proteinases"/>
    <property type="match status" value="1"/>
</dbReference>
<dbReference type="InterPro" id="IPR038765">
    <property type="entry name" value="Papain-like_cys_pep_sf"/>
</dbReference>
<dbReference type="GO" id="GO:0004060">
    <property type="term" value="F:arylamine N-acetyltransferase activity"/>
    <property type="evidence" value="ECO:0007669"/>
    <property type="project" value="UniProtKB-EC"/>
</dbReference>
<evidence type="ECO:0000256" key="1">
    <source>
        <dbReference type="ARBA" id="ARBA00006547"/>
    </source>
</evidence>